<comment type="function">
    <text evidence="4">Has an important function as a repair enzyme for proteins that have been inactivated by oxidation. Catalyzes the reversible oxidation-reduction of methionine sulfoxide in proteins to methionine.</text>
</comment>
<dbReference type="InterPro" id="IPR036509">
    <property type="entry name" value="Met_Sox_Rdtase_MsrA_sf"/>
</dbReference>
<organism evidence="6 7">
    <name type="scientific">Arenimonas caeni</name>
    <dbReference type="NCBI Taxonomy" id="2058085"/>
    <lineage>
        <taxon>Bacteria</taxon>
        <taxon>Pseudomonadati</taxon>
        <taxon>Pseudomonadota</taxon>
        <taxon>Gammaproteobacteria</taxon>
        <taxon>Lysobacterales</taxon>
        <taxon>Lysobacteraceae</taxon>
        <taxon>Arenimonas</taxon>
    </lineage>
</organism>
<comment type="similarity">
    <text evidence="4">Belongs to the MsrA Met sulfoxide reductase family.</text>
</comment>
<comment type="catalytic activity">
    <reaction evidence="3 4">
        <text>[thioredoxin]-disulfide + L-methionine + H2O = L-methionine (S)-S-oxide + [thioredoxin]-dithiol</text>
        <dbReference type="Rhea" id="RHEA:19993"/>
        <dbReference type="Rhea" id="RHEA-COMP:10698"/>
        <dbReference type="Rhea" id="RHEA-COMP:10700"/>
        <dbReference type="ChEBI" id="CHEBI:15377"/>
        <dbReference type="ChEBI" id="CHEBI:29950"/>
        <dbReference type="ChEBI" id="CHEBI:50058"/>
        <dbReference type="ChEBI" id="CHEBI:57844"/>
        <dbReference type="ChEBI" id="CHEBI:58772"/>
        <dbReference type="EC" id="1.8.4.11"/>
    </reaction>
</comment>
<gene>
    <name evidence="4 6" type="primary">msrA</name>
    <name evidence="6" type="ORF">C6N40_08930</name>
</gene>
<dbReference type="RefSeq" id="WP_106990674.1">
    <property type="nucleotide sequence ID" value="NZ_KZ679091.1"/>
</dbReference>
<dbReference type="GO" id="GO:0008113">
    <property type="term" value="F:peptide-methionine (S)-S-oxide reductase activity"/>
    <property type="evidence" value="ECO:0007669"/>
    <property type="project" value="UniProtKB-UniRule"/>
</dbReference>
<dbReference type="Proteomes" id="UP000241736">
    <property type="component" value="Unassembled WGS sequence"/>
</dbReference>
<keyword evidence="7" id="KW-1185">Reference proteome</keyword>
<dbReference type="HAMAP" id="MF_01401">
    <property type="entry name" value="MsrA"/>
    <property type="match status" value="1"/>
</dbReference>
<feature type="active site" evidence="4">
    <location>
        <position position="42"/>
    </location>
</feature>
<dbReference type="GO" id="GO:0033744">
    <property type="term" value="F:L-methionine:thioredoxin-disulfide S-oxidoreductase activity"/>
    <property type="evidence" value="ECO:0007669"/>
    <property type="project" value="RHEA"/>
</dbReference>
<evidence type="ECO:0000313" key="6">
    <source>
        <dbReference type="EMBL" id="PRH82149.1"/>
    </source>
</evidence>
<dbReference type="PANTHER" id="PTHR43774:SF1">
    <property type="entry name" value="PEPTIDE METHIONINE SULFOXIDE REDUCTASE MSRA 2"/>
    <property type="match status" value="1"/>
</dbReference>
<keyword evidence="1 4" id="KW-0560">Oxidoreductase</keyword>
<dbReference type="EC" id="1.8.4.11" evidence="4"/>
<evidence type="ECO:0000256" key="4">
    <source>
        <dbReference type="HAMAP-Rule" id="MF_01401"/>
    </source>
</evidence>
<dbReference type="PANTHER" id="PTHR43774">
    <property type="entry name" value="PEPTIDE METHIONINE SULFOXIDE REDUCTASE"/>
    <property type="match status" value="1"/>
</dbReference>
<evidence type="ECO:0000313" key="7">
    <source>
        <dbReference type="Proteomes" id="UP000241736"/>
    </source>
</evidence>
<sequence>MSDAFCEIPGQGLRVPPSAVPDPVDDIGAADDRGEAVLAGGCFWCTEAVYRQLAGVLGVVPGYAGGDAATANYEAVCSGRTAHAEAIRITYDPARLSYGQLLKVFMSVAHDPTQRNRQGNDIGPQYRSALFPLDQAQARVARAYLDQLTAAGIYAAPIATTIEPLPAFYEAERYHHDYAARNPGQPYIRAVSMPKVEKLAKAFPGKLR</sequence>
<dbReference type="InterPro" id="IPR002569">
    <property type="entry name" value="Met_Sox_Rdtase_MsrA_dom"/>
</dbReference>
<accession>A0A2P6M824</accession>
<evidence type="ECO:0000256" key="3">
    <source>
        <dbReference type="ARBA" id="ARBA00048782"/>
    </source>
</evidence>
<name>A0A2P6M824_9GAMM</name>
<comment type="catalytic activity">
    <reaction evidence="2 4">
        <text>L-methionyl-[protein] + [thioredoxin]-disulfide + H2O = L-methionyl-(S)-S-oxide-[protein] + [thioredoxin]-dithiol</text>
        <dbReference type="Rhea" id="RHEA:14217"/>
        <dbReference type="Rhea" id="RHEA-COMP:10698"/>
        <dbReference type="Rhea" id="RHEA-COMP:10700"/>
        <dbReference type="Rhea" id="RHEA-COMP:12313"/>
        <dbReference type="Rhea" id="RHEA-COMP:12315"/>
        <dbReference type="ChEBI" id="CHEBI:15377"/>
        <dbReference type="ChEBI" id="CHEBI:16044"/>
        <dbReference type="ChEBI" id="CHEBI:29950"/>
        <dbReference type="ChEBI" id="CHEBI:44120"/>
        <dbReference type="ChEBI" id="CHEBI:50058"/>
        <dbReference type="EC" id="1.8.4.11"/>
    </reaction>
</comment>
<evidence type="ECO:0000256" key="2">
    <source>
        <dbReference type="ARBA" id="ARBA00047806"/>
    </source>
</evidence>
<comment type="caution">
    <text evidence="6">The sequence shown here is derived from an EMBL/GenBank/DDBJ whole genome shotgun (WGS) entry which is preliminary data.</text>
</comment>
<feature type="domain" description="Peptide methionine sulphoxide reductase MsrA" evidence="5">
    <location>
        <begin position="35"/>
        <end position="187"/>
    </location>
</feature>
<dbReference type="OrthoDB" id="4174719at2"/>
<dbReference type="AlphaFoldDB" id="A0A2P6M824"/>
<dbReference type="Pfam" id="PF01625">
    <property type="entry name" value="PMSR"/>
    <property type="match status" value="1"/>
</dbReference>
<dbReference type="NCBIfam" id="TIGR00401">
    <property type="entry name" value="msrA"/>
    <property type="match status" value="1"/>
</dbReference>
<reference evidence="6 7" key="1">
    <citation type="submission" date="2018-03" db="EMBL/GenBank/DDBJ databases">
        <title>Arenimonas caeni sp. nov., isolated from activated sludge.</title>
        <authorList>
            <person name="Liu H."/>
        </authorList>
    </citation>
    <scope>NUCLEOTIDE SEQUENCE [LARGE SCALE GENOMIC DNA]</scope>
    <source>
        <strain evidence="7">z29</strain>
    </source>
</reference>
<dbReference type="Gene3D" id="3.30.1060.10">
    <property type="entry name" value="Peptide methionine sulphoxide reductase MsrA"/>
    <property type="match status" value="1"/>
</dbReference>
<evidence type="ECO:0000259" key="5">
    <source>
        <dbReference type="Pfam" id="PF01625"/>
    </source>
</evidence>
<dbReference type="EMBL" id="PVLF01000013">
    <property type="protein sequence ID" value="PRH82149.1"/>
    <property type="molecule type" value="Genomic_DNA"/>
</dbReference>
<dbReference type="SUPFAM" id="SSF55068">
    <property type="entry name" value="Peptide methionine sulfoxide reductase"/>
    <property type="match status" value="1"/>
</dbReference>
<protein>
    <recommendedName>
        <fullName evidence="4">Peptide methionine sulfoxide reductase MsrA</fullName>
        <shortName evidence="4">Protein-methionine-S-oxide reductase</shortName>
        <ecNumber evidence="4">1.8.4.11</ecNumber>
    </recommendedName>
    <alternativeName>
        <fullName evidence="4">Peptide-methionine (S)-S-oxide reductase</fullName>
        <shortName evidence="4">Peptide Met(O) reductase</shortName>
    </alternativeName>
</protein>
<evidence type="ECO:0000256" key="1">
    <source>
        <dbReference type="ARBA" id="ARBA00023002"/>
    </source>
</evidence>
<proteinExistence type="inferred from homology"/>